<name>A0A0A9H4F0_ARUDO</name>
<accession>A0A0A9H4F0</accession>
<organism evidence="1">
    <name type="scientific">Arundo donax</name>
    <name type="common">Giant reed</name>
    <name type="synonym">Donax arundinaceus</name>
    <dbReference type="NCBI Taxonomy" id="35708"/>
    <lineage>
        <taxon>Eukaryota</taxon>
        <taxon>Viridiplantae</taxon>
        <taxon>Streptophyta</taxon>
        <taxon>Embryophyta</taxon>
        <taxon>Tracheophyta</taxon>
        <taxon>Spermatophyta</taxon>
        <taxon>Magnoliopsida</taxon>
        <taxon>Liliopsida</taxon>
        <taxon>Poales</taxon>
        <taxon>Poaceae</taxon>
        <taxon>PACMAD clade</taxon>
        <taxon>Arundinoideae</taxon>
        <taxon>Arundineae</taxon>
        <taxon>Arundo</taxon>
    </lineage>
</organism>
<protein>
    <submittedName>
        <fullName evidence="1">Uncharacterized protein</fullName>
    </submittedName>
</protein>
<reference evidence="1" key="1">
    <citation type="submission" date="2014-09" db="EMBL/GenBank/DDBJ databases">
        <authorList>
            <person name="Magalhaes I.L.F."/>
            <person name="Oliveira U."/>
            <person name="Santos F.R."/>
            <person name="Vidigal T.H.D.A."/>
            <person name="Brescovit A.D."/>
            <person name="Santos A.J."/>
        </authorList>
    </citation>
    <scope>NUCLEOTIDE SEQUENCE</scope>
    <source>
        <tissue evidence="1">Shoot tissue taken approximately 20 cm above the soil surface</tissue>
    </source>
</reference>
<reference evidence="1" key="2">
    <citation type="journal article" date="2015" name="Data Brief">
        <title>Shoot transcriptome of the giant reed, Arundo donax.</title>
        <authorList>
            <person name="Barrero R.A."/>
            <person name="Guerrero F.D."/>
            <person name="Moolhuijzen P."/>
            <person name="Goolsby J.A."/>
            <person name="Tidwell J."/>
            <person name="Bellgard S.E."/>
            <person name="Bellgard M.I."/>
        </authorList>
    </citation>
    <scope>NUCLEOTIDE SEQUENCE</scope>
    <source>
        <tissue evidence="1">Shoot tissue taken approximately 20 cm above the soil surface</tissue>
    </source>
</reference>
<dbReference type="EMBL" id="GBRH01168155">
    <property type="protein sequence ID" value="JAE29741.1"/>
    <property type="molecule type" value="Transcribed_RNA"/>
</dbReference>
<evidence type="ECO:0000313" key="1">
    <source>
        <dbReference type="EMBL" id="JAE29741.1"/>
    </source>
</evidence>
<dbReference type="AlphaFoldDB" id="A0A0A9H4F0"/>
<sequence length="34" mass="4026">MFLAFLLKINILLNISFRSLCMCTYLNLKFVLTK</sequence>
<proteinExistence type="predicted"/>